<keyword evidence="1" id="KW-0812">Transmembrane</keyword>
<sequence length="59" mass="6967">MEYICEAISENNVYDSNRNYHHYVHGIILGLFTFLVTRLSTQVFVCVFLNVRYLLINLP</sequence>
<accession>A0A0L8IEG4</accession>
<dbReference type="AlphaFoldDB" id="A0A0L8IEG4"/>
<gene>
    <name evidence="2" type="ORF">OCBIM_22010341mg</name>
</gene>
<keyword evidence="1" id="KW-1133">Transmembrane helix</keyword>
<organism evidence="2">
    <name type="scientific">Octopus bimaculoides</name>
    <name type="common">California two-spotted octopus</name>
    <dbReference type="NCBI Taxonomy" id="37653"/>
    <lineage>
        <taxon>Eukaryota</taxon>
        <taxon>Metazoa</taxon>
        <taxon>Spiralia</taxon>
        <taxon>Lophotrochozoa</taxon>
        <taxon>Mollusca</taxon>
        <taxon>Cephalopoda</taxon>
        <taxon>Coleoidea</taxon>
        <taxon>Octopodiformes</taxon>
        <taxon>Octopoda</taxon>
        <taxon>Incirrata</taxon>
        <taxon>Octopodidae</taxon>
        <taxon>Octopus</taxon>
    </lineage>
</organism>
<dbReference type="EMBL" id="KQ415875">
    <property type="protein sequence ID" value="KOF99878.1"/>
    <property type="molecule type" value="Genomic_DNA"/>
</dbReference>
<keyword evidence="1" id="KW-0472">Membrane</keyword>
<reference evidence="2" key="1">
    <citation type="submission" date="2015-07" db="EMBL/GenBank/DDBJ databases">
        <title>MeaNS - Measles Nucleotide Surveillance Program.</title>
        <authorList>
            <person name="Tran T."/>
            <person name="Druce J."/>
        </authorList>
    </citation>
    <scope>NUCLEOTIDE SEQUENCE</scope>
    <source>
        <strain evidence="2">UCB-OBI-ISO-001</strain>
        <tissue evidence="2">Gonad</tissue>
    </source>
</reference>
<name>A0A0L8IEG4_OCTBM</name>
<evidence type="ECO:0000256" key="1">
    <source>
        <dbReference type="SAM" id="Phobius"/>
    </source>
</evidence>
<feature type="transmembrane region" description="Helical" evidence="1">
    <location>
        <begin position="23"/>
        <end position="51"/>
    </location>
</feature>
<evidence type="ECO:0000313" key="2">
    <source>
        <dbReference type="EMBL" id="KOF99878.1"/>
    </source>
</evidence>
<proteinExistence type="predicted"/>
<protein>
    <submittedName>
        <fullName evidence="2">Uncharacterized protein</fullName>
    </submittedName>
</protein>